<dbReference type="EC" id="7.1.1.2" evidence="3"/>
<evidence type="ECO:0000256" key="10">
    <source>
        <dbReference type="SAM" id="Phobius"/>
    </source>
</evidence>
<feature type="transmembrane region" description="Helical" evidence="10">
    <location>
        <begin position="40"/>
        <end position="60"/>
    </location>
</feature>
<evidence type="ECO:0000256" key="6">
    <source>
        <dbReference type="ARBA" id="ARBA00022989"/>
    </source>
</evidence>
<name>A0A7D7PZ19_9ASCO</name>
<keyword evidence="5 10" id="KW-0812">Transmembrane</keyword>
<feature type="transmembrane region" description="Helical" evidence="10">
    <location>
        <begin position="213"/>
        <end position="233"/>
    </location>
</feature>
<feature type="transmembrane region" description="Helical" evidence="10">
    <location>
        <begin position="240"/>
        <end position="258"/>
    </location>
</feature>
<evidence type="ECO:0000259" key="12">
    <source>
        <dbReference type="Pfam" id="PF00361"/>
    </source>
</evidence>
<keyword evidence="13" id="KW-0496">Mitochondrion</keyword>
<feature type="transmembrane region" description="Helical" evidence="10">
    <location>
        <begin position="113"/>
        <end position="134"/>
    </location>
</feature>
<evidence type="ECO:0000256" key="11">
    <source>
        <dbReference type="SAM" id="SignalP"/>
    </source>
</evidence>
<feature type="signal peptide" evidence="11">
    <location>
        <begin position="1"/>
        <end position="18"/>
    </location>
</feature>
<comment type="similarity">
    <text evidence="2">Belongs to the complex I subunit 2 family.</text>
</comment>
<evidence type="ECO:0000256" key="8">
    <source>
        <dbReference type="ARBA" id="ARBA00031028"/>
    </source>
</evidence>
<keyword evidence="11" id="KW-0732">Signal</keyword>
<feature type="transmembrane region" description="Helical" evidence="10">
    <location>
        <begin position="330"/>
        <end position="348"/>
    </location>
</feature>
<accession>A0A7D7PZ19</accession>
<dbReference type="PANTHER" id="PTHR22773">
    <property type="entry name" value="NADH DEHYDROGENASE"/>
    <property type="match status" value="1"/>
</dbReference>
<feature type="transmembrane region" description="Helical" evidence="10">
    <location>
        <begin position="301"/>
        <end position="324"/>
    </location>
</feature>
<comment type="catalytic activity">
    <reaction evidence="9">
        <text>a ubiquinone + NADH + 5 H(+)(in) = a ubiquinol + NAD(+) + 4 H(+)(out)</text>
        <dbReference type="Rhea" id="RHEA:29091"/>
        <dbReference type="Rhea" id="RHEA-COMP:9565"/>
        <dbReference type="Rhea" id="RHEA-COMP:9566"/>
        <dbReference type="ChEBI" id="CHEBI:15378"/>
        <dbReference type="ChEBI" id="CHEBI:16389"/>
        <dbReference type="ChEBI" id="CHEBI:17976"/>
        <dbReference type="ChEBI" id="CHEBI:57540"/>
        <dbReference type="ChEBI" id="CHEBI:57945"/>
        <dbReference type="EC" id="7.1.1.2"/>
    </reaction>
</comment>
<protein>
    <recommendedName>
        <fullName evidence="4">NADH-ubiquinone oxidoreductase chain 2</fullName>
        <ecNumber evidence="3">7.1.1.2</ecNumber>
    </recommendedName>
    <alternativeName>
        <fullName evidence="8">NADH dehydrogenase subunit 2</fullName>
    </alternativeName>
</protein>
<evidence type="ECO:0000256" key="1">
    <source>
        <dbReference type="ARBA" id="ARBA00004141"/>
    </source>
</evidence>
<organism evidence="13">
    <name type="scientific">Metschnikowia matae var. maris</name>
    <dbReference type="NCBI Taxonomy" id="1697387"/>
    <lineage>
        <taxon>Eukaryota</taxon>
        <taxon>Fungi</taxon>
        <taxon>Dikarya</taxon>
        <taxon>Ascomycota</taxon>
        <taxon>Saccharomycotina</taxon>
        <taxon>Pichiomycetes</taxon>
        <taxon>Metschnikowiaceae</taxon>
        <taxon>Metschnikowia</taxon>
    </lineage>
</organism>
<dbReference type="InterPro" id="IPR001750">
    <property type="entry name" value="ND/Mrp_TM"/>
</dbReference>
<feature type="transmembrane region" description="Helical" evidence="10">
    <location>
        <begin position="81"/>
        <end position="101"/>
    </location>
</feature>
<feature type="transmembrane region" description="Helical" evidence="10">
    <location>
        <begin position="411"/>
        <end position="431"/>
    </location>
</feature>
<dbReference type="RefSeq" id="YP_009922256.1">
    <property type="nucleotide sequence ID" value="NC_050381.1"/>
</dbReference>
<feature type="transmembrane region" description="Helical" evidence="10">
    <location>
        <begin position="169"/>
        <end position="193"/>
    </location>
</feature>
<feature type="transmembrane region" description="Helical" evidence="10">
    <location>
        <begin position="369"/>
        <end position="391"/>
    </location>
</feature>
<reference evidence="13" key="1">
    <citation type="submission" date="2020-05" db="EMBL/GenBank/DDBJ databases">
        <title>Do Metschnikowia yeast have the strangest mitochondrial genomes of all fungi?</title>
        <authorList>
            <person name="Lee D.K."/>
            <person name="Hsiang T."/>
            <person name="Lachance M.-A."/>
            <person name="Smith D.R."/>
        </authorList>
    </citation>
    <scope>NUCLEOTIDE SEQUENCE</scope>
    <source>
        <strain evidence="13">UFMG-CM-Y397</strain>
    </source>
</reference>
<evidence type="ECO:0000313" key="13">
    <source>
        <dbReference type="EMBL" id="QMS50895.1"/>
    </source>
</evidence>
<dbReference type="AlphaFoldDB" id="A0A7D7PZ19"/>
<geneLocation type="mitochondrion" evidence="13"/>
<feature type="transmembrane region" description="Helical" evidence="10">
    <location>
        <begin position="270"/>
        <end position="289"/>
    </location>
</feature>
<feature type="chain" id="PRO_5027961542" description="NADH-ubiquinone oxidoreductase chain 2" evidence="11">
    <location>
        <begin position="19"/>
        <end position="482"/>
    </location>
</feature>
<dbReference type="GO" id="GO:0016020">
    <property type="term" value="C:membrane"/>
    <property type="evidence" value="ECO:0007669"/>
    <property type="project" value="UniProtKB-SubCell"/>
</dbReference>
<evidence type="ECO:0000256" key="4">
    <source>
        <dbReference type="ARBA" id="ARBA00021008"/>
    </source>
</evidence>
<evidence type="ECO:0000256" key="9">
    <source>
        <dbReference type="ARBA" id="ARBA00049551"/>
    </source>
</evidence>
<dbReference type="Pfam" id="PF00361">
    <property type="entry name" value="Proton_antipo_M"/>
    <property type="match status" value="1"/>
</dbReference>
<keyword evidence="7 10" id="KW-0472">Membrane</keyword>
<evidence type="ECO:0000256" key="5">
    <source>
        <dbReference type="ARBA" id="ARBA00022692"/>
    </source>
</evidence>
<feature type="domain" description="NADH:quinone oxidoreductase/Mrp antiporter transmembrane" evidence="12">
    <location>
        <begin position="135"/>
        <end position="417"/>
    </location>
</feature>
<sequence length="482" mass="55439">MLFSSFLTLLVFSTFTSSTVNKTDSDNMMSYSSKIGHSMLLNRLGMLVLSFVLMLFMNSMNMMTLMPGFTLFNSWFNLTSYNLPLMMLMMLLMMGLFIYNTNMSSKNNESTLLSPYLILLILANSIGLLLFPLVNDLLALYMMIELQSYSLYLLTGLHNRSYNASRASLLYFLMGGVASAIILLATYFIYSLTGSTNLSDMSMFYSLSSNNNAYTYFDMLLIALLFKMGLAPLHRWSIAVYNYAPTYITAYISIVAKMSMSSWMFANAMYFNYNVFIMFFYLSLFMGSYKPLYQMNMKTMLAYSGLLNFGYIMLSIMTFDISFYMYMMQYTLTHMMLFLSMLAASQYMSKPMSMWSPLMYMHQLKLPNLTLAMCMMLALFSLMGMPPLPGFYAKLYMLMSALQDNYMLESLMLMVCSVMATYYYANIMKVLMTSRTMKENMSQGNNNMNLSLAYVLATATMLLMSFFMFLPFISEGLYLMTI</sequence>
<evidence type="ECO:0000256" key="2">
    <source>
        <dbReference type="ARBA" id="ARBA00007012"/>
    </source>
</evidence>
<dbReference type="GeneID" id="58898203"/>
<feature type="transmembrane region" description="Helical" evidence="10">
    <location>
        <begin position="452"/>
        <end position="473"/>
    </location>
</feature>
<evidence type="ECO:0000256" key="3">
    <source>
        <dbReference type="ARBA" id="ARBA00012944"/>
    </source>
</evidence>
<dbReference type="EMBL" id="MT433114">
    <property type="protein sequence ID" value="QMS50895.1"/>
    <property type="molecule type" value="Genomic_DNA"/>
</dbReference>
<keyword evidence="6 10" id="KW-1133">Transmembrane helix</keyword>
<dbReference type="GO" id="GO:0008137">
    <property type="term" value="F:NADH dehydrogenase (ubiquinone) activity"/>
    <property type="evidence" value="ECO:0007669"/>
    <property type="project" value="UniProtKB-EC"/>
</dbReference>
<proteinExistence type="inferred from homology"/>
<evidence type="ECO:0000256" key="7">
    <source>
        <dbReference type="ARBA" id="ARBA00023136"/>
    </source>
</evidence>
<gene>
    <name evidence="13" type="primary">nad2</name>
</gene>
<comment type="subcellular location">
    <subcellularLocation>
        <location evidence="1">Membrane</location>
        <topology evidence="1">Multi-pass membrane protein</topology>
    </subcellularLocation>
</comment>